<dbReference type="Pfam" id="PF13487">
    <property type="entry name" value="HD_5"/>
    <property type="match status" value="1"/>
</dbReference>
<dbReference type="PANTHER" id="PTHR43155:SF2">
    <property type="entry name" value="CYCLIC DI-GMP PHOSPHODIESTERASE PA4108"/>
    <property type="match status" value="1"/>
</dbReference>
<dbReference type="Gene3D" id="1.10.3210.10">
    <property type="entry name" value="Hypothetical protein af1432"/>
    <property type="match status" value="1"/>
</dbReference>
<sequence length="368" mass="42105">MRLVPLSAVKEGTFLGQTLYNNQGKILLNKGTKLTSRYISKIREHGFYTIYIIDKYSEQELEDVIKPQIRRKAIDTVRNIYNNFSIMHQPNTNFFKKEKLKKESESNIDMIQEMTKAIVDDIFSQPNLLINLVDIKNVDSYTYYHCVNVGILALTLGIGYGLNRNDLYDLTLGCMLHDIGKIFVPKEVLNKKSKLTDEEFELIKEHCEKGFLYLRENTDIGPRPRIIVLQHQERYDGSGYPNSLKGDDINLLAQIASIADVYDALTSDRPYRKALPPHEAIEYIMGSGGSYFNMALVKTFLKKIIPFPVGTVVKLSNGFIGTVEQINSEMILKPVIKIFRNKAEDISPFLCDLSREKNIVITDVVYEL</sequence>
<dbReference type="InterPro" id="IPR037522">
    <property type="entry name" value="HD_GYP_dom"/>
</dbReference>
<evidence type="ECO:0000259" key="1">
    <source>
        <dbReference type="PROSITE" id="PS51832"/>
    </source>
</evidence>
<dbReference type="RefSeq" id="WP_072965395.1">
    <property type="nucleotide sequence ID" value="NZ_FRAJ01000003.1"/>
</dbReference>
<dbReference type="Proteomes" id="UP000184082">
    <property type="component" value="Unassembled WGS sequence"/>
</dbReference>
<organism evidence="2 3">
    <name type="scientific">Caminicella sporogenes DSM 14501</name>
    <dbReference type="NCBI Taxonomy" id="1121266"/>
    <lineage>
        <taxon>Bacteria</taxon>
        <taxon>Bacillati</taxon>
        <taxon>Bacillota</taxon>
        <taxon>Clostridia</taxon>
        <taxon>Peptostreptococcales</taxon>
        <taxon>Caminicellaceae</taxon>
        <taxon>Caminicella</taxon>
    </lineage>
</organism>
<dbReference type="STRING" id="1121266.SAMN02745883_00082"/>
<dbReference type="AlphaFoldDB" id="A0A1M6L5K8"/>
<dbReference type="PANTHER" id="PTHR43155">
    <property type="entry name" value="CYCLIC DI-GMP PHOSPHODIESTERASE PA4108-RELATED"/>
    <property type="match status" value="1"/>
</dbReference>
<dbReference type="EMBL" id="FRAJ01000003">
    <property type="protein sequence ID" value="SHJ66508.1"/>
    <property type="molecule type" value="Genomic_DNA"/>
</dbReference>
<dbReference type="InterPro" id="IPR003607">
    <property type="entry name" value="HD/PDEase_dom"/>
</dbReference>
<dbReference type="CDD" id="cd00077">
    <property type="entry name" value="HDc"/>
    <property type="match status" value="1"/>
</dbReference>
<dbReference type="SUPFAM" id="SSF109604">
    <property type="entry name" value="HD-domain/PDEase-like"/>
    <property type="match status" value="1"/>
</dbReference>
<gene>
    <name evidence="2" type="ORF">SAMN02745883_00082</name>
</gene>
<dbReference type="SMART" id="SM00471">
    <property type="entry name" value="HDc"/>
    <property type="match status" value="1"/>
</dbReference>
<dbReference type="PROSITE" id="PS51832">
    <property type="entry name" value="HD_GYP"/>
    <property type="match status" value="1"/>
</dbReference>
<evidence type="ECO:0000313" key="2">
    <source>
        <dbReference type="EMBL" id="SHJ66508.1"/>
    </source>
</evidence>
<reference evidence="2 3" key="1">
    <citation type="submission" date="2016-11" db="EMBL/GenBank/DDBJ databases">
        <authorList>
            <person name="Jaros S."/>
            <person name="Januszkiewicz K."/>
            <person name="Wedrychowicz H."/>
        </authorList>
    </citation>
    <scope>NUCLEOTIDE SEQUENCE [LARGE SCALE GENOMIC DNA]</scope>
    <source>
        <strain evidence="2 3">DSM 14501</strain>
    </source>
</reference>
<feature type="domain" description="HD-GYP" evidence="1">
    <location>
        <begin position="120"/>
        <end position="316"/>
    </location>
</feature>
<keyword evidence="3" id="KW-1185">Reference proteome</keyword>
<accession>A0A1M6L5K8</accession>
<protein>
    <submittedName>
        <fullName evidence="2">HD-GYP domain, c-di-GMP phosphodiesterase class II (Or its inactivated variant)</fullName>
    </submittedName>
</protein>
<evidence type="ECO:0000313" key="3">
    <source>
        <dbReference type="Proteomes" id="UP000184082"/>
    </source>
</evidence>
<proteinExistence type="predicted"/>
<name>A0A1M6L5K8_9FIRM</name>